<comment type="caution">
    <text evidence="2">The sequence shown here is derived from an EMBL/GenBank/DDBJ whole genome shotgun (WGS) entry which is preliminary data.</text>
</comment>
<keyword evidence="1" id="KW-0472">Membrane</keyword>
<feature type="transmembrane region" description="Helical" evidence="1">
    <location>
        <begin position="15"/>
        <end position="34"/>
    </location>
</feature>
<organism evidence="2 3">
    <name type="scientific">Phyllosticta citriasiana</name>
    <dbReference type="NCBI Taxonomy" id="595635"/>
    <lineage>
        <taxon>Eukaryota</taxon>
        <taxon>Fungi</taxon>
        <taxon>Dikarya</taxon>
        <taxon>Ascomycota</taxon>
        <taxon>Pezizomycotina</taxon>
        <taxon>Dothideomycetes</taxon>
        <taxon>Dothideomycetes incertae sedis</taxon>
        <taxon>Botryosphaeriales</taxon>
        <taxon>Phyllostictaceae</taxon>
        <taxon>Phyllosticta</taxon>
    </lineage>
</organism>
<evidence type="ECO:0008006" key="4">
    <source>
        <dbReference type="Google" id="ProtNLM"/>
    </source>
</evidence>
<evidence type="ECO:0000256" key="1">
    <source>
        <dbReference type="SAM" id="Phobius"/>
    </source>
</evidence>
<keyword evidence="1" id="KW-1133">Transmembrane helix</keyword>
<proteinExistence type="predicted"/>
<gene>
    <name evidence="2" type="ORF">IWZ03DRAFT_96269</name>
</gene>
<dbReference type="EMBL" id="JBBPHU010000002">
    <property type="protein sequence ID" value="KAK7521518.1"/>
    <property type="molecule type" value="Genomic_DNA"/>
</dbReference>
<keyword evidence="1" id="KW-0812">Transmembrane</keyword>
<evidence type="ECO:0000313" key="3">
    <source>
        <dbReference type="Proteomes" id="UP001363622"/>
    </source>
</evidence>
<sequence>MASDTTLPHLLGFCLWRSTCLFACFMALLVFLSVGRSVGRSVGSAECGLSGRNSRVLGRGGGALLFYTRPSWLTSFLQYCDWTLPASASGLRLILSRSRSMS</sequence>
<accession>A0ABR1KTK4</accession>
<reference evidence="2 3" key="1">
    <citation type="submission" date="2024-04" db="EMBL/GenBank/DDBJ databases">
        <title>Phyllosticta paracitricarpa is synonymous to the EU quarantine fungus P. citricarpa based on phylogenomic analyses.</title>
        <authorList>
            <consortium name="Lawrence Berkeley National Laboratory"/>
            <person name="Van Ingen-Buijs V.A."/>
            <person name="Van Westerhoven A.C."/>
            <person name="Haridas S."/>
            <person name="Skiadas P."/>
            <person name="Martin F."/>
            <person name="Groenewald J.Z."/>
            <person name="Crous P.W."/>
            <person name="Seidl M.F."/>
        </authorList>
    </citation>
    <scope>NUCLEOTIDE SEQUENCE [LARGE SCALE GENOMIC DNA]</scope>
    <source>
        <strain evidence="2 3">CBS 123371</strain>
    </source>
</reference>
<name>A0ABR1KTK4_9PEZI</name>
<protein>
    <recommendedName>
        <fullName evidence="4">Secreted protein</fullName>
    </recommendedName>
</protein>
<keyword evidence="3" id="KW-1185">Reference proteome</keyword>
<dbReference type="Proteomes" id="UP001363622">
    <property type="component" value="Unassembled WGS sequence"/>
</dbReference>
<evidence type="ECO:0000313" key="2">
    <source>
        <dbReference type="EMBL" id="KAK7521518.1"/>
    </source>
</evidence>